<comment type="caution">
    <text evidence="2">The sequence shown here is derived from an EMBL/GenBank/DDBJ whole genome shotgun (WGS) entry which is preliminary data.</text>
</comment>
<organism evidence="2 3">
    <name type="scientific">Blomia tropicalis</name>
    <name type="common">Mite</name>
    <dbReference type="NCBI Taxonomy" id="40697"/>
    <lineage>
        <taxon>Eukaryota</taxon>
        <taxon>Metazoa</taxon>
        <taxon>Ecdysozoa</taxon>
        <taxon>Arthropoda</taxon>
        <taxon>Chelicerata</taxon>
        <taxon>Arachnida</taxon>
        <taxon>Acari</taxon>
        <taxon>Acariformes</taxon>
        <taxon>Sarcoptiformes</taxon>
        <taxon>Astigmata</taxon>
        <taxon>Glycyphagoidea</taxon>
        <taxon>Echimyopodidae</taxon>
        <taxon>Blomia</taxon>
    </lineage>
</organism>
<gene>
    <name evidence="2" type="ORF">RDWZM_008973</name>
</gene>
<dbReference type="EMBL" id="JAPWDV010000003">
    <property type="protein sequence ID" value="KAJ6217816.1"/>
    <property type="molecule type" value="Genomic_DNA"/>
</dbReference>
<evidence type="ECO:0000313" key="3">
    <source>
        <dbReference type="Proteomes" id="UP001142055"/>
    </source>
</evidence>
<evidence type="ECO:0000256" key="1">
    <source>
        <dbReference type="SAM" id="MobiDB-lite"/>
    </source>
</evidence>
<dbReference type="Proteomes" id="UP001142055">
    <property type="component" value="Chromosome 3"/>
</dbReference>
<feature type="non-terminal residue" evidence="2">
    <location>
        <position position="1"/>
    </location>
</feature>
<keyword evidence="3" id="KW-1185">Reference proteome</keyword>
<sequence length="74" mass="8456">ETRNGADRPMTSTRSDDGARNESNIDESEGNTNNNDDRSNRLPTRLCPMFSNESPYFKRDPIQQIVDPIYSHPN</sequence>
<dbReference type="AlphaFoldDB" id="A0A9Q0M290"/>
<feature type="region of interest" description="Disordered" evidence="1">
    <location>
        <begin position="1"/>
        <end position="59"/>
    </location>
</feature>
<name>A0A9Q0M290_BLOTA</name>
<evidence type="ECO:0000313" key="2">
    <source>
        <dbReference type="EMBL" id="KAJ6217816.1"/>
    </source>
</evidence>
<proteinExistence type="predicted"/>
<reference evidence="2" key="1">
    <citation type="submission" date="2022-12" db="EMBL/GenBank/DDBJ databases">
        <title>Genome assemblies of Blomia tropicalis.</title>
        <authorList>
            <person name="Cui Y."/>
        </authorList>
    </citation>
    <scope>NUCLEOTIDE SEQUENCE</scope>
    <source>
        <tissue evidence="2">Adult mites</tissue>
    </source>
</reference>
<protein>
    <submittedName>
        <fullName evidence="2">Uncharacterized protein</fullName>
    </submittedName>
</protein>
<accession>A0A9Q0M290</accession>